<protein>
    <submittedName>
        <fullName evidence="1">Uncharacterized protein</fullName>
    </submittedName>
</protein>
<dbReference type="AlphaFoldDB" id="A0A0E9V830"/>
<name>A0A0E9V830_ANGAN</name>
<evidence type="ECO:0000313" key="1">
    <source>
        <dbReference type="EMBL" id="JAH74171.1"/>
    </source>
</evidence>
<sequence length="22" mass="2537">MQSDIDGISYFDVRMLIYSIIG</sequence>
<accession>A0A0E9V830</accession>
<organism evidence="1">
    <name type="scientific">Anguilla anguilla</name>
    <name type="common">European freshwater eel</name>
    <name type="synonym">Muraena anguilla</name>
    <dbReference type="NCBI Taxonomy" id="7936"/>
    <lineage>
        <taxon>Eukaryota</taxon>
        <taxon>Metazoa</taxon>
        <taxon>Chordata</taxon>
        <taxon>Craniata</taxon>
        <taxon>Vertebrata</taxon>
        <taxon>Euteleostomi</taxon>
        <taxon>Actinopterygii</taxon>
        <taxon>Neopterygii</taxon>
        <taxon>Teleostei</taxon>
        <taxon>Anguilliformes</taxon>
        <taxon>Anguillidae</taxon>
        <taxon>Anguilla</taxon>
    </lineage>
</organism>
<dbReference type="EMBL" id="GBXM01034406">
    <property type="protein sequence ID" value="JAH74171.1"/>
    <property type="molecule type" value="Transcribed_RNA"/>
</dbReference>
<reference evidence="1" key="2">
    <citation type="journal article" date="2015" name="Fish Shellfish Immunol.">
        <title>Early steps in the European eel (Anguilla anguilla)-Vibrio vulnificus interaction in the gills: Role of the RtxA13 toxin.</title>
        <authorList>
            <person name="Callol A."/>
            <person name="Pajuelo D."/>
            <person name="Ebbesson L."/>
            <person name="Teles M."/>
            <person name="MacKenzie S."/>
            <person name="Amaro C."/>
        </authorList>
    </citation>
    <scope>NUCLEOTIDE SEQUENCE</scope>
</reference>
<reference evidence="1" key="1">
    <citation type="submission" date="2014-11" db="EMBL/GenBank/DDBJ databases">
        <authorList>
            <person name="Amaro Gonzalez C."/>
        </authorList>
    </citation>
    <scope>NUCLEOTIDE SEQUENCE</scope>
</reference>
<proteinExistence type="predicted"/>